<dbReference type="EMBL" id="CAJVPZ010027352">
    <property type="protein sequence ID" value="CAG8728202.1"/>
    <property type="molecule type" value="Genomic_DNA"/>
</dbReference>
<keyword evidence="2" id="KW-1185">Reference proteome</keyword>
<name>A0A9N9IA43_9GLOM</name>
<sequence length="64" mass="7577">HYIVIEDSDNSQLYIDMNQVHIDDYDIFSSYINSYKDLYNNECDNLDSYKLLQETVESNKSSTL</sequence>
<gene>
    <name evidence="1" type="ORF">RFULGI_LOCUS11928</name>
</gene>
<evidence type="ECO:0000313" key="2">
    <source>
        <dbReference type="Proteomes" id="UP000789396"/>
    </source>
</evidence>
<feature type="non-terminal residue" evidence="1">
    <location>
        <position position="1"/>
    </location>
</feature>
<protein>
    <submittedName>
        <fullName evidence="1">15869_t:CDS:1</fullName>
    </submittedName>
</protein>
<accession>A0A9N9IA43</accession>
<reference evidence="1" key="1">
    <citation type="submission" date="2021-06" db="EMBL/GenBank/DDBJ databases">
        <authorList>
            <person name="Kallberg Y."/>
            <person name="Tangrot J."/>
            <person name="Rosling A."/>
        </authorList>
    </citation>
    <scope>NUCLEOTIDE SEQUENCE</scope>
    <source>
        <strain evidence="1">IN212</strain>
    </source>
</reference>
<dbReference type="Proteomes" id="UP000789396">
    <property type="component" value="Unassembled WGS sequence"/>
</dbReference>
<dbReference type="AlphaFoldDB" id="A0A9N9IA43"/>
<organism evidence="1 2">
    <name type="scientific">Racocetra fulgida</name>
    <dbReference type="NCBI Taxonomy" id="60492"/>
    <lineage>
        <taxon>Eukaryota</taxon>
        <taxon>Fungi</taxon>
        <taxon>Fungi incertae sedis</taxon>
        <taxon>Mucoromycota</taxon>
        <taxon>Glomeromycotina</taxon>
        <taxon>Glomeromycetes</taxon>
        <taxon>Diversisporales</taxon>
        <taxon>Gigasporaceae</taxon>
        <taxon>Racocetra</taxon>
    </lineage>
</organism>
<evidence type="ECO:0000313" key="1">
    <source>
        <dbReference type="EMBL" id="CAG8728202.1"/>
    </source>
</evidence>
<proteinExistence type="predicted"/>
<comment type="caution">
    <text evidence="1">The sequence shown here is derived from an EMBL/GenBank/DDBJ whole genome shotgun (WGS) entry which is preliminary data.</text>
</comment>
<feature type="non-terminal residue" evidence="1">
    <location>
        <position position="64"/>
    </location>
</feature>